<accession>A0A250FCR1</accession>
<dbReference type="KEGG" id="clk:CGC53_05850"/>
<dbReference type="EMBL" id="CP022384">
    <property type="protein sequence ID" value="ATA82929.1"/>
    <property type="molecule type" value="Genomic_DNA"/>
</dbReference>
<dbReference type="InterPro" id="IPR001130">
    <property type="entry name" value="TatD-like"/>
</dbReference>
<dbReference type="Proteomes" id="UP000217276">
    <property type="component" value="Chromosome"/>
</dbReference>
<dbReference type="AlphaFoldDB" id="A0A250FCR1"/>
<dbReference type="RefSeq" id="WP_095914874.1">
    <property type="nucleotide sequence ID" value="NZ_CAUUPF010000002.1"/>
</dbReference>
<proteinExistence type="predicted"/>
<protein>
    <submittedName>
        <fullName evidence="1">Hydrolase TatD</fullName>
    </submittedName>
</protein>
<evidence type="ECO:0000313" key="1">
    <source>
        <dbReference type="EMBL" id="ATA82929.1"/>
    </source>
</evidence>
<dbReference type="Pfam" id="PF01026">
    <property type="entry name" value="TatD_DNase"/>
    <property type="match status" value="1"/>
</dbReference>
<dbReference type="SUPFAM" id="SSF51556">
    <property type="entry name" value="Metallo-dependent hydrolases"/>
    <property type="match status" value="1"/>
</dbReference>
<keyword evidence="2" id="KW-1185">Reference proteome</keyword>
<dbReference type="GO" id="GO:0016788">
    <property type="term" value="F:hydrolase activity, acting on ester bonds"/>
    <property type="evidence" value="ECO:0007669"/>
    <property type="project" value="InterPro"/>
</dbReference>
<organism evidence="1 2">
    <name type="scientific">Capnocytophaga leadbetteri</name>
    <dbReference type="NCBI Taxonomy" id="327575"/>
    <lineage>
        <taxon>Bacteria</taxon>
        <taxon>Pseudomonadati</taxon>
        <taxon>Bacteroidota</taxon>
        <taxon>Flavobacteriia</taxon>
        <taxon>Flavobacteriales</taxon>
        <taxon>Flavobacteriaceae</taxon>
        <taxon>Capnocytophaga</taxon>
    </lineage>
</organism>
<evidence type="ECO:0000313" key="2">
    <source>
        <dbReference type="Proteomes" id="UP000217276"/>
    </source>
</evidence>
<dbReference type="InterPro" id="IPR032466">
    <property type="entry name" value="Metal_Hydrolase"/>
</dbReference>
<gene>
    <name evidence="1" type="ORF">CGC53_05850</name>
</gene>
<dbReference type="PANTHER" id="PTHR46124">
    <property type="entry name" value="D-AMINOACYL-TRNA DEACYLASE"/>
    <property type="match status" value="1"/>
</dbReference>
<reference evidence="2" key="1">
    <citation type="submission" date="2017-06" db="EMBL/GenBank/DDBJ databases">
        <title>Capnocytophaga spp. assemblies.</title>
        <authorList>
            <person name="Gulvik C.A."/>
        </authorList>
    </citation>
    <scope>NUCLEOTIDE SEQUENCE [LARGE SCALE GENOMIC DNA]</scope>
    <source>
        <strain evidence="2">H6253</strain>
    </source>
</reference>
<dbReference type="PANTHER" id="PTHR46124:SF3">
    <property type="entry name" value="HYDROLASE"/>
    <property type="match status" value="1"/>
</dbReference>
<dbReference type="GO" id="GO:0005829">
    <property type="term" value="C:cytosol"/>
    <property type="evidence" value="ECO:0007669"/>
    <property type="project" value="TreeGrafter"/>
</dbReference>
<dbReference type="Gene3D" id="3.20.20.140">
    <property type="entry name" value="Metal-dependent hydrolases"/>
    <property type="match status" value="1"/>
</dbReference>
<name>A0A250FCR1_9FLAO</name>
<keyword evidence="1" id="KW-0378">Hydrolase</keyword>
<sequence length="210" mass="23945">MFKKNSNTPSPTPLYLDLHSHTQYSTADTLVIRNQYPLTADPTLPFSVGIHPWFLDNWQTQLEAVATLASHPNCWAIGECGIDKNTSTPQLLQQQIFTEQIAIAEALQKPLIIHCVKAYSEVIALRQRTHARQLWVLHGFRKNLATAQALLSHGIALSFGAALLRDPKLQQVFQTLYPHYRNYFFFETDDAELNVKTLYQFAEHLKATQK</sequence>